<dbReference type="GO" id="GO:0005509">
    <property type="term" value="F:calcium ion binding"/>
    <property type="evidence" value="ECO:0007669"/>
    <property type="project" value="InterPro"/>
</dbReference>
<dbReference type="PROSITE" id="PS00010">
    <property type="entry name" value="ASX_HYDROXYL"/>
    <property type="match status" value="1"/>
</dbReference>
<dbReference type="SMART" id="SM00181">
    <property type="entry name" value="EGF"/>
    <property type="match status" value="1"/>
</dbReference>
<dbReference type="GO" id="GO:0016020">
    <property type="term" value="C:membrane"/>
    <property type="evidence" value="ECO:0007669"/>
    <property type="project" value="UniProtKB-SubCell"/>
</dbReference>
<proteinExistence type="predicted"/>
<dbReference type="CDD" id="cd00054">
    <property type="entry name" value="EGF_CA"/>
    <property type="match status" value="1"/>
</dbReference>
<keyword evidence="6" id="KW-1133">Transmembrane helix</keyword>
<dbReference type="GO" id="GO:0120025">
    <property type="term" value="C:plasma membrane bounded cell projection"/>
    <property type="evidence" value="ECO:0007669"/>
    <property type="project" value="UniProtKB-ARBA"/>
</dbReference>
<evidence type="ECO:0000256" key="8">
    <source>
        <dbReference type="ARBA" id="ARBA00023157"/>
    </source>
</evidence>
<comment type="subcellular location">
    <subcellularLocation>
        <location evidence="1">Membrane</location>
        <topology evidence="1">Single-pass membrane protein</topology>
    </subcellularLocation>
</comment>
<dbReference type="PROSITE" id="PS01186">
    <property type="entry name" value="EGF_2"/>
    <property type="match status" value="1"/>
</dbReference>
<keyword evidence="2 10" id="KW-0245">EGF-like domain</keyword>
<keyword evidence="13" id="KW-1185">Reference proteome</keyword>
<dbReference type="InterPro" id="IPR000742">
    <property type="entry name" value="EGF"/>
</dbReference>
<dbReference type="GO" id="GO:0071944">
    <property type="term" value="C:cell periphery"/>
    <property type="evidence" value="ECO:0007669"/>
    <property type="project" value="UniProtKB-ARBA"/>
</dbReference>
<evidence type="ECO:0000256" key="4">
    <source>
        <dbReference type="ARBA" id="ARBA00022737"/>
    </source>
</evidence>
<name>A0A8S3ZVE2_9EUPU</name>
<dbReference type="SMART" id="SM00179">
    <property type="entry name" value="EGF_CA"/>
    <property type="match status" value="1"/>
</dbReference>
<evidence type="ECO:0000256" key="7">
    <source>
        <dbReference type="ARBA" id="ARBA00023136"/>
    </source>
</evidence>
<keyword evidence="7" id="KW-0472">Membrane</keyword>
<dbReference type="Proteomes" id="UP000678393">
    <property type="component" value="Unassembled WGS sequence"/>
</dbReference>
<evidence type="ECO:0000259" key="11">
    <source>
        <dbReference type="PROSITE" id="PS50026"/>
    </source>
</evidence>
<accession>A0A8S3ZVE2</accession>
<keyword evidence="8 10" id="KW-1015">Disulfide bond</keyword>
<protein>
    <recommendedName>
        <fullName evidence="11">EGF-like domain-containing protein</fullName>
    </recommendedName>
</protein>
<keyword evidence="5" id="KW-0106">Calcium</keyword>
<sequence>MHQRRTLEDRYQILVRALVAIATLSVRPSLGALFCPSVVAISNYTITAENYNISDGDANTTLVTFSIASHPFLACTLTTPRCTSFLIDPLILPVQTFLFTVVDIGFNAFQVRVIINFPVNFTANFEVRWGRNGQPSSSDDLNEGCLVRTGGLVDECTTNPCLHASQCQDLVSGYLCVCLQGYNGMTCRT</sequence>
<evidence type="ECO:0000256" key="3">
    <source>
        <dbReference type="ARBA" id="ARBA00022692"/>
    </source>
</evidence>
<evidence type="ECO:0000256" key="1">
    <source>
        <dbReference type="ARBA" id="ARBA00004167"/>
    </source>
</evidence>
<organism evidence="12 13">
    <name type="scientific">Candidula unifasciata</name>
    <dbReference type="NCBI Taxonomy" id="100452"/>
    <lineage>
        <taxon>Eukaryota</taxon>
        <taxon>Metazoa</taxon>
        <taxon>Spiralia</taxon>
        <taxon>Lophotrochozoa</taxon>
        <taxon>Mollusca</taxon>
        <taxon>Gastropoda</taxon>
        <taxon>Heterobranchia</taxon>
        <taxon>Euthyneura</taxon>
        <taxon>Panpulmonata</taxon>
        <taxon>Eupulmonata</taxon>
        <taxon>Stylommatophora</taxon>
        <taxon>Helicina</taxon>
        <taxon>Helicoidea</taxon>
        <taxon>Geomitridae</taxon>
        <taxon>Candidula</taxon>
    </lineage>
</organism>
<evidence type="ECO:0000256" key="9">
    <source>
        <dbReference type="ARBA" id="ARBA00023180"/>
    </source>
</evidence>
<dbReference type="EMBL" id="CAJHNH020004746">
    <property type="protein sequence ID" value="CAG5131545.1"/>
    <property type="molecule type" value="Genomic_DNA"/>
</dbReference>
<dbReference type="Gene3D" id="2.10.25.10">
    <property type="entry name" value="Laminin"/>
    <property type="match status" value="1"/>
</dbReference>
<dbReference type="PROSITE" id="PS50026">
    <property type="entry name" value="EGF_3"/>
    <property type="match status" value="1"/>
</dbReference>
<evidence type="ECO:0000256" key="10">
    <source>
        <dbReference type="PROSITE-ProRule" id="PRU00076"/>
    </source>
</evidence>
<dbReference type="Pfam" id="PF00008">
    <property type="entry name" value="EGF"/>
    <property type="match status" value="1"/>
</dbReference>
<dbReference type="SUPFAM" id="SSF57196">
    <property type="entry name" value="EGF/Laminin"/>
    <property type="match status" value="1"/>
</dbReference>
<gene>
    <name evidence="12" type="ORF">CUNI_LOCUS17103</name>
</gene>
<dbReference type="PROSITE" id="PS00022">
    <property type="entry name" value="EGF_1"/>
    <property type="match status" value="1"/>
</dbReference>
<evidence type="ECO:0000256" key="2">
    <source>
        <dbReference type="ARBA" id="ARBA00022536"/>
    </source>
</evidence>
<evidence type="ECO:0000256" key="5">
    <source>
        <dbReference type="ARBA" id="ARBA00022837"/>
    </source>
</evidence>
<feature type="non-terminal residue" evidence="12">
    <location>
        <position position="1"/>
    </location>
</feature>
<comment type="caution">
    <text evidence="12">The sequence shown here is derived from an EMBL/GenBank/DDBJ whole genome shotgun (WGS) entry which is preliminary data.</text>
</comment>
<keyword evidence="9" id="KW-0325">Glycoprotein</keyword>
<keyword evidence="3" id="KW-0812">Transmembrane</keyword>
<dbReference type="InterPro" id="IPR001881">
    <property type="entry name" value="EGF-like_Ca-bd_dom"/>
</dbReference>
<evidence type="ECO:0000313" key="12">
    <source>
        <dbReference type="EMBL" id="CAG5131545.1"/>
    </source>
</evidence>
<dbReference type="InterPro" id="IPR000152">
    <property type="entry name" value="EGF-type_Asp/Asn_hydroxyl_site"/>
</dbReference>
<keyword evidence="4" id="KW-0677">Repeat</keyword>
<feature type="disulfide bond" evidence="10">
    <location>
        <begin position="178"/>
        <end position="187"/>
    </location>
</feature>
<dbReference type="AlphaFoldDB" id="A0A8S3ZVE2"/>
<dbReference type="GO" id="GO:0007399">
    <property type="term" value="P:nervous system development"/>
    <property type="evidence" value="ECO:0007669"/>
    <property type="project" value="UniProtKB-ARBA"/>
</dbReference>
<feature type="domain" description="EGF-like" evidence="11">
    <location>
        <begin position="152"/>
        <end position="188"/>
    </location>
</feature>
<dbReference type="FunFam" id="2.10.25.10:FF:000247">
    <property type="entry name" value="Delta/notch like EGF repeat containing"/>
    <property type="match status" value="1"/>
</dbReference>
<evidence type="ECO:0000313" key="13">
    <source>
        <dbReference type="Proteomes" id="UP000678393"/>
    </source>
</evidence>
<evidence type="ECO:0000256" key="6">
    <source>
        <dbReference type="ARBA" id="ARBA00022989"/>
    </source>
</evidence>
<dbReference type="OrthoDB" id="7726766at2759"/>
<reference evidence="12" key="1">
    <citation type="submission" date="2021-04" db="EMBL/GenBank/DDBJ databases">
        <authorList>
            <consortium name="Molecular Ecology Group"/>
        </authorList>
    </citation>
    <scope>NUCLEOTIDE SEQUENCE</scope>
</reference>
<comment type="caution">
    <text evidence="10">Lacks conserved residue(s) required for the propagation of feature annotation.</text>
</comment>